<sequence>MAHVYARPHHMLQTEEEVLDIVEDDPSTSTREIARQVALDTYPHKRKTFLGLPEIDFGLDLANTYLYRETDIFGDDTDLESSIKEEADKTICDEYDVIIDNQRIDCSKLRLVKRSLPIQHNLEKRQADEPLEGSGFGDELAEKPTSDAPQPDGLRLNAPGPEEVPPNEPNPSEPDEPPAVEKVDPVEVLAVAGEPTAPPPPNPDDKENPAEKNAEATEAPAVEEAKEGSEEKEPYKTDSEEAKQSTQPPAVDSTDVPDGNNSDKATESIVKKDAGAGESEAKEAEPINDQQSGVAIVDGASGGLEETDKAVQESASNAKTKSTSVGSEPNAGEVSGTQEARKDTKILIILFVAVVVVGGAAFTYNFVKKRKQKRARAVEQNGDGNGLKADQNQRSDPERGTELKPLMRNADGKSAVAEYNDERDGVKVEGGQVDRGEKRFGECNEILRRFFLFYLLL</sequence>
<feature type="compositionally biased region" description="Polar residues" evidence="1">
    <location>
        <begin position="313"/>
        <end position="327"/>
    </location>
</feature>
<keyword evidence="2" id="KW-0812">Transmembrane</keyword>
<gene>
    <name evidence="3" type="ORF">NQ317_000388</name>
</gene>
<feature type="compositionally biased region" description="Basic and acidic residues" evidence="1">
    <location>
        <begin position="223"/>
        <end position="243"/>
    </location>
</feature>
<evidence type="ECO:0000256" key="1">
    <source>
        <dbReference type="SAM" id="MobiDB-lite"/>
    </source>
</evidence>
<evidence type="ECO:0000313" key="3">
    <source>
        <dbReference type="EMBL" id="KAJ8974722.1"/>
    </source>
</evidence>
<feature type="transmembrane region" description="Helical" evidence="2">
    <location>
        <begin position="346"/>
        <end position="367"/>
    </location>
</feature>
<protein>
    <submittedName>
        <fullName evidence="3">Uncharacterized protein</fullName>
    </submittedName>
</protein>
<accession>A0ABQ9JBA3</accession>
<proteinExistence type="predicted"/>
<feature type="compositionally biased region" description="Basic and acidic residues" evidence="1">
    <location>
        <begin position="391"/>
        <end position="402"/>
    </location>
</feature>
<evidence type="ECO:0000313" key="4">
    <source>
        <dbReference type="Proteomes" id="UP001162164"/>
    </source>
</evidence>
<feature type="region of interest" description="Disordered" evidence="1">
    <location>
        <begin position="123"/>
        <end position="339"/>
    </location>
</feature>
<keyword evidence="4" id="KW-1185">Reference proteome</keyword>
<evidence type="ECO:0000256" key="2">
    <source>
        <dbReference type="SAM" id="Phobius"/>
    </source>
</evidence>
<dbReference type="Proteomes" id="UP001162164">
    <property type="component" value="Unassembled WGS sequence"/>
</dbReference>
<name>A0ABQ9JBA3_9CUCU</name>
<keyword evidence="2" id="KW-1133">Transmembrane helix</keyword>
<organism evidence="3 4">
    <name type="scientific">Molorchus minor</name>
    <dbReference type="NCBI Taxonomy" id="1323400"/>
    <lineage>
        <taxon>Eukaryota</taxon>
        <taxon>Metazoa</taxon>
        <taxon>Ecdysozoa</taxon>
        <taxon>Arthropoda</taxon>
        <taxon>Hexapoda</taxon>
        <taxon>Insecta</taxon>
        <taxon>Pterygota</taxon>
        <taxon>Neoptera</taxon>
        <taxon>Endopterygota</taxon>
        <taxon>Coleoptera</taxon>
        <taxon>Polyphaga</taxon>
        <taxon>Cucujiformia</taxon>
        <taxon>Chrysomeloidea</taxon>
        <taxon>Cerambycidae</taxon>
        <taxon>Lamiinae</taxon>
        <taxon>Monochamini</taxon>
        <taxon>Molorchus</taxon>
    </lineage>
</organism>
<feature type="compositionally biased region" description="Basic and acidic residues" evidence="1">
    <location>
        <begin position="264"/>
        <end position="285"/>
    </location>
</feature>
<feature type="region of interest" description="Disordered" evidence="1">
    <location>
        <begin position="377"/>
        <end position="404"/>
    </location>
</feature>
<comment type="caution">
    <text evidence="3">The sequence shown here is derived from an EMBL/GenBank/DDBJ whole genome shotgun (WGS) entry which is preliminary data.</text>
</comment>
<reference evidence="3" key="1">
    <citation type="journal article" date="2023" name="Insect Mol. Biol.">
        <title>Genome sequencing provides insights into the evolution of gene families encoding plant cell wall-degrading enzymes in longhorned beetles.</title>
        <authorList>
            <person name="Shin N.R."/>
            <person name="Okamura Y."/>
            <person name="Kirsch R."/>
            <person name="Pauchet Y."/>
        </authorList>
    </citation>
    <scope>NUCLEOTIDE SEQUENCE</scope>
    <source>
        <strain evidence="3">MMC_N1</strain>
    </source>
</reference>
<feature type="compositionally biased region" description="Pro residues" evidence="1">
    <location>
        <begin position="162"/>
        <end position="172"/>
    </location>
</feature>
<keyword evidence="2" id="KW-0472">Membrane</keyword>
<feature type="compositionally biased region" description="Basic and acidic residues" evidence="1">
    <location>
        <begin position="203"/>
        <end position="215"/>
    </location>
</feature>
<dbReference type="EMBL" id="JAPWTJ010000944">
    <property type="protein sequence ID" value="KAJ8974722.1"/>
    <property type="molecule type" value="Genomic_DNA"/>
</dbReference>